<dbReference type="OrthoDB" id="2470416at2"/>
<dbReference type="SMART" id="SM00530">
    <property type="entry name" value="HTH_XRE"/>
    <property type="match status" value="1"/>
</dbReference>
<keyword evidence="3" id="KW-1185">Reference proteome</keyword>
<dbReference type="AlphaFoldDB" id="A0A089HSW3"/>
<accession>A0A089HSW3</accession>
<dbReference type="GO" id="GO:0003677">
    <property type="term" value="F:DNA binding"/>
    <property type="evidence" value="ECO:0007669"/>
    <property type="project" value="InterPro"/>
</dbReference>
<evidence type="ECO:0000313" key="2">
    <source>
        <dbReference type="EMBL" id="AIQ14187.1"/>
    </source>
</evidence>
<gene>
    <name evidence="2" type="ORF">PDUR_21415</name>
</gene>
<organism evidence="2 3">
    <name type="scientific">Paenibacillus durus</name>
    <name type="common">Paenibacillus azotofixans</name>
    <dbReference type="NCBI Taxonomy" id="44251"/>
    <lineage>
        <taxon>Bacteria</taxon>
        <taxon>Bacillati</taxon>
        <taxon>Bacillota</taxon>
        <taxon>Bacilli</taxon>
        <taxon>Bacillales</taxon>
        <taxon>Paenibacillaceae</taxon>
        <taxon>Paenibacillus</taxon>
    </lineage>
</organism>
<dbReference type="EMBL" id="CP009288">
    <property type="protein sequence ID" value="AIQ14187.1"/>
    <property type="molecule type" value="Genomic_DNA"/>
</dbReference>
<proteinExistence type="predicted"/>
<dbReference type="InterPro" id="IPR010982">
    <property type="entry name" value="Lambda_DNA-bd_dom_sf"/>
</dbReference>
<dbReference type="Pfam" id="PF01381">
    <property type="entry name" value="HTH_3"/>
    <property type="match status" value="1"/>
</dbReference>
<name>A0A089HSW3_PAEDU</name>
<dbReference type="PROSITE" id="PS50943">
    <property type="entry name" value="HTH_CROC1"/>
    <property type="match status" value="1"/>
</dbReference>
<evidence type="ECO:0000259" key="1">
    <source>
        <dbReference type="PROSITE" id="PS50943"/>
    </source>
</evidence>
<dbReference type="KEGG" id="pdu:PDUR_21415"/>
<protein>
    <recommendedName>
        <fullName evidence="1">HTH cro/C1-type domain-containing protein</fullName>
    </recommendedName>
</protein>
<dbReference type="Gene3D" id="1.10.260.40">
    <property type="entry name" value="lambda repressor-like DNA-binding domains"/>
    <property type="match status" value="1"/>
</dbReference>
<evidence type="ECO:0000313" key="3">
    <source>
        <dbReference type="Proteomes" id="UP000029409"/>
    </source>
</evidence>
<dbReference type="SUPFAM" id="SSF47413">
    <property type="entry name" value="lambda repressor-like DNA-binding domains"/>
    <property type="match status" value="1"/>
</dbReference>
<dbReference type="CDD" id="cd00093">
    <property type="entry name" value="HTH_XRE"/>
    <property type="match status" value="1"/>
</dbReference>
<sequence>MISSATIRCEMETYIREQGLTMQSFAEQAGVNRGTLSAIINRNPPRKISVRELDLITKGMGLPEGELYSLYAEECFIQAVPHWRRLKPFLLRCAETGKLECIGKVLEMLLDNLSHIGEIFATAEQMYEQGYQDASKLLYRCVIESEKYNNSERLAISHYRMFQIAIGKDMEANLRAALQFEPYRSWLPVEYRLEALVELLRIYFSVHNWKQFEMLSDELIDLAHTVYREWKDETGFLSSSKGEPIRLRKSLIRYFGQGYLCKGTALQKMGKYEEAGKAIALYADLSWIGPENAEEEQEVQQFRDWAQANLYTLDVLMGKQEILDEYADFLGNHPGEVLSGLATIIQSANIYNFSIDDIICKFTDEISGFESYNDTVNLERRLRLAIQMSVYFFRHSKYEEGIESCLTALDLSFKTNNETVFAESASLLEAYREYAGPAQNSQYRMVMEQMRIRTTLKYTI</sequence>
<reference evidence="2 3" key="1">
    <citation type="submission" date="2014-08" db="EMBL/GenBank/DDBJ databases">
        <title>Comparative genomics of the Paenibacillus odorifer group.</title>
        <authorList>
            <person name="den Bakker H.C."/>
            <person name="Tsai Y.-C."/>
            <person name="Martin N."/>
            <person name="Korlach J."/>
            <person name="Wiedmann M."/>
        </authorList>
    </citation>
    <scope>NUCLEOTIDE SEQUENCE [LARGE SCALE GENOMIC DNA]</scope>
    <source>
        <strain evidence="2 3">DSM 1735</strain>
    </source>
</reference>
<feature type="domain" description="HTH cro/C1-type" evidence="1">
    <location>
        <begin position="11"/>
        <end position="67"/>
    </location>
</feature>
<dbReference type="InterPro" id="IPR001387">
    <property type="entry name" value="Cro/C1-type_HTH"/>
</dbReference>
<dbReference type="Proteomes" id="UP000029409">
    <property type="component" value="Chromosome"/>
</dbReference>
<dbReference type="STRING" id="44251.PDUR_21415"/>
<dbReference type="eggNOG" id="COG0457">
    <property type="taxonomic scope" value="Bacteria"/>
</dbReference>